<dbReference type="PANTHER" id="PTHR43537:SF49">
    <property type="entry name" value="TRANSCRIPTIONAL REGULATORY PROTEIN"/>
    <property type="match status" value="1"/>
</dbReference>
<dbReference type="SUPFAM" id="SSF48008">
    <property type="entry name" value="GntR ligand-binding domain-like"/>
    <property type="match status" value="1"/>
</dbReference>
<proteinExistence type="predicted"/>
<organism evidence="5 6">
    <name type="scientific">Candidatus Thiodiazotropha taylori</name>
    <dbReference type="NCBI Taxonomy" id="2792791"/>
    <lineage>
        <taxon>Bacteria</taxon>
        <taxon>Pseudomonadati</taxon>
        <taxon>Pseudomonadota</taxon>
        <taxon>Gammaproteobacteria</taxon>
        <taxon>Chromatiales</taxon>
        <taxon>Sedimenticolaceae</taxon>
        <taxon>Candidatus Thiodiazotropha</taxon>
    </lineage>
</organism>
<dbReference type="PANTHER" id="PTHR43537">
    <property type="entry name" value="TRANSCRIPTIONAL REGULATOR, GNTR FAMILY"/>
    <property type="match status" value="1"/>
</dbReference>
<dbReference type="InterPro" id="IPR000524">
    <property type="entry name" value="Tscrpt_reg_HTH_GntR"/>
</dbReference>
<evidence type="ECO:0000256" key="2">
    <source>
        <dbReference type="ARBA" id="ARBA00023125"/>
    </source>
</evidence>
<dbReference type="SUPFAM" id="SSF46785">
    <property type="entry name" value="Winged helix' DNA-binding domain"/>
    <property type="match status" value="1"/>
</dbReference>
<reference evidence="5 6" key="1">
    <citation type="submission" date="2021-05" db="EMBL/GenBank/DDBJ databases">
        <title>Genetic and Functional Diversity in Clade A Lucinid endosymbionts from the Bahamas.</title>
        <authorList>
            <person name="Giani N.M."/>
            <person name="Engel A.S."/>
            <person name="Campbell B.J."/>
        </authorList>
    </citation>
    <scope>NUCLEOTIDE SEQUENCE [LARGE SCALE GENOMIC DNA]</scope>
    <source>
        <strain evidence="5">LUC16012Gg_MoonRockCtena</strain>
    </source>
</reference>
<keyword evidence="3" id="KW-0804">Transcription</keyword>
<dbReference type="PRINTS" id="PR00035">
    <property type="entry name" value="HTHGNTR"/>
</dbReference>
<dbReference type="AlphaFoldDB" id="A0A944QRG5"/>
<dbReference type="GO" id="GO:0003677">
    <property type="term" value="F:DNA binding"/>
    <property type="evidence" value="ECO:0007669"/>
    <property type="project" value="UniProtKB-KW"/>
</dbReference>
<dbReference type="InterPro" id="IPR036388">
    <property type="entry name" value="WH-like_DNA-bd_sf"/>
</dbReference>
<evidence type="ECO:0000313" key="5">
    <source>
        <dbReference type="EMBL" id="MBT2987753.1"/>
    </source>
</evidence>
<accession>A0A944QRG5</accession>
<dbReference type="SMART" id="SM00895">
    <property type="entry name" value="FCD"/>
    <property type="match status" value="1"/>
</dbReference>
<gene>
    <name evidence="5" type="ORF">KME65_02215</name>
</gene>
<evidence type="ECO:0000256" key="1">
    <source>
        <dbReference type="ARBA" id="ARBA00023015"/>
    </source>
</evidence>
<dbReference type="Gene3D" id="1.10.10.10">
    <property type="entry name" value="Winged helix-like DNA-binding domain superfamily/Winged helix DNA-binding domain"/>
    <property type="match status" value="1"/>
</dbReference>
<protein>
    <submittedName>
        <fullName evidence="5">GntR family transcriptional regulator</fullName>
    </submittedName>
</protein>
<dbReference type="InterPro" id="IPR008920">
    <property type="entry name" value="TF_FadR/GntR_C"/>
</dbReference>
<comment type="caution">
    <text evidence="5">The sequence shown here is derived from an EMBL/GenBank/DDBJ whole genome shotgun (WGS) entry which is preliminary data.</text>
</comment>
<dbReference type="GO" id="GO:0003700">
    <property type="term" value="F:DNA-binding transcription factor activity"/>
    <property type="evidence" value="ECO:0007669"/>
    <property type="project" value="InterPro"/>
</dbReference>
<dbReference type="InterPro" id="IPR011711">
    <property type="entry name" value="GntR_C"/>
</dbReference>
<dbReference type="Proteomes" id="UP000770889">
    <property type="component" value="Unassembled WGS sequence"/>
</dbReference>
<evidence type="ECO:0000259" key="4">
    <source>
        <dbReference type="PROSITE" id="PS50949"/>
    </source>
</evidence>
<dbReference type="InterPro" id="IPR036390">
    <property type="entry name" value="WH_DNA-bd_sf"/>
</dbReference>
<sequence>MPTKELRLKPIDSNNILKSKVYDQLKAAITSMDIYAAETDTKLDERRLADELGVSRTPIREALMLLEKEGLIRMIPRRGAFVVRKTKREILEMICVWGALESLAARLATANASDKEISGLRETFVSLDDPNSALAAIDEYSERNIRFHQSIIRLSKCELLQDIADGLFLHMRAIRSHSVKERGQIADSVVEHVHIIEALEKRDEVLAEKLVREHTNHLSEHVNKHVTWVE</sequence>
<dbReference type="PROSITE" id="PS50949">
    <property type="entry name" value="HTH_GNTR"/>
    <property type="match status" value="1"/>
</dbReference>
<dbReference type="CDD" id="cd07377">
    <property type="entry name" value="WHTH_GntR"/>
    <property type="match status" value="1"/>
</dbReference>
<dbReference type="Pfam" id="PF00392">
    <property type="entry name" value="GntR"/>
    <property type="match status" value="1"/>
</dbReference>
<feature type="domain" description="HTH gntR-type" evidence="4">
    <location>
        <begin position="15"/>
        <end position="85"/>
    </location>
</feature>
<dbReference type="SMART" id="SM00345">
    <property type="entry name" value="HTH_GNTR"/>
    <property type="match status" value="1"/>
</dbReference>
<evidence type="ECO:0000256" key="3">
    <source>
        <dbReference type="ARBA" id="ARBA00023163"/>
    </source>
</evidence>
<dbReference type="Gene3D" id="1.20.120.530">
    <property type="entry name" value="GntR ligand-binding domain-like"/>
    <property type="match status" value="1"/>
</dbReference>
<dbReference type="EMBL" id="JAHHGM010000002">
    <property type="protein sequence ID" value="MBT2987753.1"/>
    <property type="molecule type" value="Genomic_DNA"/>
</dbReference>
<keyword evidence="1" id="KW-0805">Transcription regulation</keyword>
<evidence type="ECO:0000313" key="6">
    <source>
        <dbReference type="Proteomes" id="UP000770889"/>
    </source>
</evidence>
<keyword evidence="2" id="KW-0238">DNA-binding</keyword>
<name>A0A944QRG5_9GAMM</name>
<dbReference type="Pfam" id="PF07729">
    <property type="entry name" value="FCD"/>
    <property type="match status" value="1"/>
</dbReference>